<dbReference type="PANTHER" id="PTHR15642">
    <property type="entry name" value="CYTOCHROME C OXIDASE ASSEMBLY FACTOR 3, MITOCHONDRIAL"/>
    <property type="match status" value="1"/>
</dbReference>
<dbReference type="EMBL" id="JANBOJ010000002">
    <property type="protein sequence ID" value="KAJ1725695.1"/>
    <property type="molecule type" value="Genomic_DNA"/>
</dbReference>
<dbReference type="Proteomes" id="UP001149813">
    <property type="component" value="Unassembled WGS sequence"/>
</dbReference>
<evidence type="ECO:0000256" key="2">
    <source>
        <dbReference type="ARBA" id="ARBA00004304"/>
    </source>
</evidence>
<evidence type="ECO:0000256" key="4">
    <source>
        <dbReference type="ARBA" id="ARBA00011351"/>
    </source>
</evidence>
<keyword evidence="6 9" id="KW-1133">Transmembrane helix</keyword>
<keyword evidence="7 9" id="KW-0496">Mitochondrion</keyword>
<accession>A0A9W8CTG7</accession>
<dbReference type="InterPro" id="IPR018628">
    <property type="entry name" value="Coa3_CC"/>
</dbReference>
<evidence type="ECO:0000256" key="5">
    <source>
        <dbReference type="ARBA" id="ARBA00022692"/>
    </source>
</evidence>
<keyword evidence="13" id="KW-1185">Reference proteome</keyword>
<evidence type="ECO:0000256" key="8">
    <source>
        <dbReference type="ARBA" id="ARBA00023136"/>
    </source>
</evidence>
<comment type="function">
    <text evidence="1 9">Required for assembly of cytochrome c oxidase (complex IV).</text>
</comment>
<feature type="region of interest" description="Disordered" evidence="10">
    <location>
        <begin position="96"/>
        <end position="118"/>
    </location>
</feature>
<comment type="subcellular location">
    <subcellularLocation>
        <location evidence="2">Mitochondrion membrane</location>
        <topology evidence="2">Single-pass membrane protein</topology>
    </subcellularLocation>
</comment>
<evidence type="ECO:0000256" key="9">
    <source>
        <dbReference type="RuleBase" id="RU367056"/>
    </source>
</evidence>
<protein>
    <recommendedName>
        <fullName evidence="9">Cytochrome c oxidase assembly factor 3</fullName>
    </recommendedName>
</protein>
<evidence type="ECO:0000256" key="3">
    <source>
        <dbReference type="ARBA" id="ARBA00007035"/>
    </source>
</evidence>
<evidence type="ECO:0000256" key="1">
    <source>
        <dbReference type="ARBA" id="ARBA00003064"/>
    </source>
</evidence>
<comment type="caution">
    <text evidence="12">The sequence shown here is derived from an EMBL/GenBank/DDBJ whole genome shotgun (WGS) entry which is preliminary data.</text>
</comment>
<gene>
    <name evidence="12" type="ORF">LPJ53_000174</name>
</gene>
<dbReference type="GO" id="GO:0005743">
    <property type="term" value="C:mitochondrial inner membrane"/>
    <property type="evidence" value="ECO:0007669"/>
    <property type="project" value="UniProtKB-UniRule"/>
</dbReference>
<feature type="transmembrane region" description="Helical" evidence="9">
    <location>
        <begin position="65"/>
        <end position="86"/>
    </location>
</feature>
<dbReference type="GO" id="GO:0033617">
    <property type="term" value="P:mitochondrial respiratory chain complex IV assembly"/>
    <property type="evidence" value="ECO:0007669"/>
    <property type="project" value="UniProtKB-UniRule"/>
</dbReference>
<feature type="compositionally biased region" description="Low complexity" evidence="10">
    <location>
        <begin position="21"/>
        <end position="36"/>
    </location>
</feature>
<evidence type="ECO:0000256" key="6">
    <source>
        <dbReference type="ARBA" id="ARBA00022989"/>
    </source>
</evidence>
<proteinExistence type="inferred from homology"/>
<feature type="compositionally biased region" description="Polar residues" evidence="10">
    <location>
        <begin position="37"/>
        <end position="47"/>
    </location>
</feature>
<dbReference type="InterPro" id="IPR041752">
    <property type="entry name" value="Coa3"/>
</dbReference>
<evidence type="ECO:0000256" key="7">
    <source>
        <dbReference type="ARBA" id="ARBA00023128"/>
    </source>
</evidence>
<keyword evidence="9" id="KW-0999">Mitochondrion inner membrane</keyword>
<feature type="compositionally biased region" description="Basic and acidic residues" evidence="10">
    <location>
        <begin position="107"/>
        <end position="118"/>
    </location>
</feature>
<name>A0A9W8CTG7_9FUNG</name>
<organism evidence="12 13">
    <name type="scientific">Coemansia erecta</name>
    <dbReference type="NCBI Taxonomy" id="147472"/>
    <lineage>
        <taxon>Eukaryota</taxon>
        <taxon>Fungi</taxon>
        <taxon>Fungi incertae sedis</taxon>
        <taxon>Zoopagomycota</taxon>
        <taxon>Kickxellomycotina</taxon>
        <taxon>Kickxellomycetes</taxon>
        <taxon>Kickxellales</taxon>
        <taxon>Kickxellaceae</taxon>
        <taxon>Coemansia</taxon>
    </lineage>
</organism>
<evidence type="ECO:0000259" key="11">
    <source>
        <dbReference type="Pfam" id="PF09813"/>
    </source>
</evidence>
<evidence type="ECO:0000313" key="13">
    <source>
        <dbReference type="Proteomes" id="UP001149813"/>
    </source>
</evidence>
<dbReference type="Pfam" id="PF09813">
    <property type="entry name" value="Coa3_cc"/>
    <property type="match status" value="1"/>
</dbReference>
<evidence type="ECO:0000313" key="12">
    <source>
        <dbReference type="EMBL" id="KAJ1725695.1"/>
    </source>
</evidence>
<keyword evidence="5 9" id="KW-0812">Transmembrane</keyword>
<comment type="similarity">
    <text evidence="3 9">Belongs to the COA3 family.</text>
</comment>
<feature type="domain" description="Cytochrome c oxidase assembly factor 3 mitochondrial coiled-coil" evidence="11">
    <location>
        <begin position="58"/>
        <end position="98"/>
    </location>
</feature>
<dbReference type="OrthoDB" id="10018333at2759"/>
<evidence type="ECO:0000256" key="10">
    <source>
        <dbReference type="SAM" id="MobiDB-lite"/>
    </source>
</evidence>
<reference evidence="12" key="1">
    <citation type="submission" date="2022-07" db="EMBL/GenBank/DDBJ databases">
        <title>Phylogenomic reconstructions and comparative analyses of Kickxellomycotina fungi.</title>
        <authorList>
            <person name="Reynolds N.K."/>
            <person name="Stajich J.E."/>
            <person name="Barry K."/>
            <person name="Grigoriev I.V."/>
            <person name="Crous P."/>
            <person name="Smith M.E."/>
        </authorList>
    </citation>
    <scope>NUCLEOTIDE SEQUENCE</scope>
    <source>
        <strain evidence="12">NBRC 32514</strain>
    </source>
</reference>
<keyword evidence="8 9" id="KW-0472">Membrane</keyword>
<dbReference type="AlphaFoldDB" id="A0A9W8CTG7"/>
<comment type="subunit">
    <text evidence="4 9">Component of 250-400 kDa complexes called cytochrome oxidase assembly intermediates or COA complexes.</text>
</comment>
<feature type="region of interest" description="Disordered" evidence="10">
    <location>
        <begin position="19"/>
        <end position="48"/>
    </location>
</feature>
<sequence length="118" mass="13043">MTYTRILASGRSTTRLSALVSKQSGQRWSSSGSSSKAPQDQQRQRVNTYGEYQFRKSIERGRAAYSVRNVATAVGLFGACAGIYFYSLNAVKQEDFSDIPMPPEPSAEERAKYESGSK</sequence>
<dbReference type="PANTHER" id="PTHR15642:SF3">
    <property type="entry name" value="CYTOCHROME C OXIDASE ASSEMBLY FACTOR 3 HOMOLOG, MITOCHONDRIAL"/>
    <property type="match status" value="1"/>
</dbReference>